<protein>
    <submittedName>
        <fullName evidence="8">Sensor histidine kinase</fullName>
    </submittedName>
</protein>
<dbReference type="Gene3D" id="1.20.5.1930">
    <property type="match status" value="1"/>
</dbReference>
<feature type="domain" description="Histidine kinase/HSP90-like ATPase" evidence="6">
    <location>
        <begin position="308"/>
        <end position="393"/>
    </location>
</feature>
<feature type="transmembrane region" description="Helical" evidence="5">
    <location>
        <begin position="100"/>
        <end position="128"/>
    </location>
</feature>
<evidence type="ECO:0000256" key="5">
    <source>
        <dbReference type="SAM" id="Phobius"/>
    </source>
</evidence>
<dbReference type="CDD" id="cd16917">
    <property type="entry name" value="HATPase_UhpB-NarQ-NarX-like"/>
    <property type="match status" value="1"/>
</dbReference>
<evidence type="ECO:0000256" key="1">
    <source>
        <dbReference type="ARBA" id="ARBA00022679"/>
    </source>
</evidence>
<dbReference type="SUPFAM" id="SSF55874">
    <property type="entry name" value="ATPase domain of HSP90 chaperone/DNA topoisomerase II/histidine kinase"/>
    <property type="match status" value="1"/>
</dbReference>
<reference evidence="9" key="1">
    <citation type="submission" date="2017-09" db="EMBL/GenBank/DDBJ databases">
        <title>Genome evolution observed in wild isolates of Caulobacter crescentus.</title>
        <authorList>
            <person name="Ely B."/>
            <person name="Wilson K."/>
            <person name="Scott D."/>
        </authorList>
    </citation>
    <scope>NUCLEOTIDE SEQUENCE [LARGE SCALE GENOMIC DNA]</scope>
    <source>
        <strain evidence="9">CB13b1a</strain>
    </source>
</reference>
<dbReference type="GO" id="GO:0046983">
    <property type="term" value="F:protein dimerization activity"/>
    <property type="evidence" value="ECO:0007669"/>
    <property type="project" value="InterPro"/>
</dbReference>
<evidence type="ECO:0000259" key="7">
    <source>
        <dbReference type="Pfam" id="PF07730"/>
    </source>
</evidence>
<evidence type="ECO:0000313" key="9">
    <source>
        <dbReference type="Proteomes" id="UP000217311"/>
    </source>
</evidence>
<keyword evidence="1" id="KW-0808">Transferase</keyword>
<keyword evidence="5" id="KW-0472">Membrane</keyword>
<dbReference type="InterPro" id="IPR050482">
    <property type="entry name" value="Sensor_HK_TwoCompSys"/>
</dbReference>
<dbReference type="Pfam" id="PF07730">
    <property type="entry name" value="HisKA_3"/>
    <property type="match status" value="1"/>
</dbReference>
<gene>
    <name evidence="8" type="ORF">CA606_08185</name>
</gene>
<sequence>MAQAGRLTVGRPAREIAPMNTASESSGKTKTGASHSDAPGAEEPPLRRHWSVVFLVYLPFYFISWLYRRPGELEVAASMVGLVVFLGLFASIHVRKRPPALWQVLAVFGVGLALSPFKSTWTVYTIYAMAYGARLAPRRLALRTMIGMELVVLAIGVVFLRDAWSIWASGLLFGAITGFATLMQADIERKNEALAIAHEEVRALASTAERERISRDLHDLLGHTLTLVAVKAELAARLVSRDPAAAEREMQAVAATAREALSEVRTAVVGMKGASLAFELDKARQALAAGGVEATVSALTTDGHPGQEAVLAMALREGVTNVIRHAGASRCDISLTPSASALVLTIADNGQGGRLVEGSGLKGMRARLAAIGGTLDVKSDKAGTRLVATAPLRAQGEGVS</sequence>
<evidence type="ECO:0000256" key="4">
    <source>
        <dbReference type="SAM" id="MobiDB-lite"/>
    </source>
</evidence>
<feature type="region of interest" description="Disordered" evidence="4">
    <location>
        <begin position="18"/>
        <end position="42"/>
    </location>
</feature>
<evidence type="ECO:0000256" key="2">
    <source>
        <dbReference type="ARBA" id="ARBA00022777"/>
    </source>
</evidence>
<dbReference type="PANTHER" id="PTHR24421:SF63">
    <property type="entry name" value="SENSOR HISTIDINE KINASE DESK"/>
    <property type="match status" value="1"/>
</dbReference>
<feature type="transmembrane region" description="Helical" evidence="5">
    <location>
        <begin position="140"/>
        <end position="160"/>
    </location>
</feature>
<organism evidence="8 9">
    <name type="scientific">Caulobacter vibrioides</name>
    <name type="common">Caulobacter crescentus</name>
    <dbReference type="NCBI Taxonomy" id="155892"/>
    <lineage>
        <taxon>Bacteria</taxon>
        <taxon>Pseudomonadati</taxon>
        <taxon>Pseudomonadota</taxon>
        <taxon>Alphaproteobacteria</taxon>
        <taxon>Caulobacterales</taxon>
        <taxon>Caulobacteraceae</taxon>
        <taxon>Caulobacter</taxon>
    </lineage>
</organism>
<dbReference type="Proteomes" id="UP000217311">
    <property type="component" value="Chromosome"/>
</dbReference>
<feature type="transmembrane region" description="Helical" evidence="5">
    <location>
        <begin position="75"/>
        <end position="94"/>
    </location>
</feature>
<dbReference type="InterPro" id="IPR011712">
    <property type="entry name" value="Sig_transdc_His_kin_sub3_dim/P"/>
</dbReference>
<evidence type="ECO:0000259" key="6">
    <source>
        <dbReference type="Pfam" id="PF02518"/>
    </source>
</evidence>
<evidence type="ECO:0000313" key="8">
    <source>
        <dbReference type="EMBL" id="ATC32332.1"/>
    </source>
</evidence>
<keyword evidence="5" id="KW-0812">Transmembrane</keyword>
<keyword evidence="5" id="KW-1133">Transmembrane helix</keyword>
<dbReference type="Pfam" id="PF02518">
    <property type="entry name" value="HATPase_c"/>
    <property type="match status" value="1"/>
</dbReference>
<accession>A0A290MYM2</accession>
<dbReference type="AlphaFoldDB" id="A0A290MYM2"/>
<dbReference type="EMBL" id="CP023315">
    <property type="protein sequence ID" value="ATC32332.1"/>
    <property type="molecule type" value="Genomic_DNA"/>
</dbReference>
<dbReference type="GO" id="GO:0016020">
    <property type="term" value="C:membrane"/>
    <property type="evidence" value="ECO:0007669"/>
    <property type="project" value="InterPro"/>
</dbReference>
<dbReference type="InterPro" id="IPR036890">
    <property type="entry name" value="HATPase_C_sf"/>
</dbReference>
<keyword evidence="2 8" id="KW-0418">Kinase</keyword>
<keyword evidence="3" id="KW-0902">Two-component regulatory system</keyword>
<dbReference type="InterPro" id="IPR003594">
    <property type="entry name" value="HATPase_dom"/>
</dbReference>
<dbReference type="Gene3D" id="3.30.565.10">
    <property type="entry name" value="Histidine kinase-like ATPase, C-terminal domain"/>
    <property type="match status" value="1"/>
</dbReference>
<dbReference type="GO" id="GO:0000155">
    <property type="term" value="F:phosphorelay sensor kinase activity"/>
    <property type="evidence" value="ECO:0007669"/>
    <property type="project" value="InterPro"/>
</dbReference>
<feature type="domain" description="Signal transduction histidine kinase subgroup 3 dimerisation and phosphoacceptor" evidence="7">
    <location>
        <begin position="209"/>
        <end position="272"/>
    </location>
</feature>
<evidence type="ECO:0000256" key="3">
    <source>
        <dbReference type="ARBA" id="ARBA00023012"/>
    </source>
</evidence>
<feature type="transmembrane region" description="Helical" evidence="5">
    <location>
        <begin position="166"/>
        <end position="183"/>
    </location>
</feature>
<dbReference type="PANTHER" id="PTHR24421">
    <property type="entry name" value="NITRATE/NITRITE SENSOR PROTEIN NARX-RELATED"/>
    <property type="match status" value="1"/>
</dbReference>
<proteinExistence type="predicted"/>
<feature type="transmembrane region" description="Helical" evidence="5">
    <location>
        <begin position="49"/>
        <end position="68"/>
    </location>
</feature>
<feature type="compositionally biased region" description="Polar residues" evidence="4">
    <location>
        <begin position="20"/>
        <end position="34"/>
    </location>
</feature>
<name>A0A290MYM2_CAUVI</name>